<proteinExistence type="predicted"/>
<evidence type="ECO:0000313" key="1">
    <source>
        <dbReference type="EMBL" id="THU47680.1"/>
    </source>
</evidence>
<dbReference type="AlphaFoldDB" id="A0A4S8IHC9"/>
<accession>A0A4S8IHC9</accession>
<organism evidence="1 2">
    <name type="scientific">Musa balbisiana</name>
    <name type="common">Banana</name>
    <dbReference type="NCBI Taxonomy" id="52838"/>
    <lineage>
        <taxon>Eukaryota</taxon>
        <taxon>Viridiplantae</taxon>
        <taxon>Streptophyta</taxon>
        <taxon>Embryophyta</taxon>
        <taxon>Tracheophyta</taxon>
        <taxon>Spermatophyta</taxon>
        <taxon>Magnoliopsida</taxon>
        <taxon>Liliopsida</taxon>
        <taxon>Zingiberales</taxon>
        <taxon>Musaceae</taxon>
        <taxon>Musa</taxon>
    </lineage>
</organism>
<name>A0A4S8IHC9_MUSBA</name>
<comment type="caution">
    <text evidence="1">The sequence shown here is derived from an EMBL/GenBank/DDBJ whole genome shotgun (WGS) entry which is preliminary data.</text>
</comment>
<keyword evidence="2" id="KW-1185">Reference proteome</keyword>
<sequence length="174" mass="19995">MKQRVNLGTVDIYEILTSILCSSNRVDLYLKRGSPMYNIPSIQEKGTKMLVLHSLTQQQQFEFLSLRFENSPQGFRIYSLKWSKRLTPPMAILLSARNTFKGGFPAGRLDLWMFKEYGTCWAPMKSQKDAMVFSLIINAERTMSIMICYHMMLNFCLNNLALLSASHIHGSDII</sequence>
<dbReference type="Proteomes" id="UP000317650">
    <property type="component" value="Chromosome 9"/>
</dbReference>
<gene>
    <name evidence="1" type="ORF">C4D60_Mb09t18170</name>
</gene>
<evidence type="ECO:0000313" key="2">
    <source>
        <dbReference type="Proteomes" id="UP000317650"/>
    </source>
</evidence>
<dbReference type="EMBL" id="PYDT01000010">
    <property type="protein sequence ID" value="THU47680.1"/>
    <property type="molecule type" value="Genomic_DNA"/>
</dbReference>
<protein>
    <submittedName>
        <fullName evidence="1">Uncharacterized protein</fullName>
    </submittedName>
</protein>
<reference evidence="1 2" key="1">
    <citation type="journal article" date="2019" name="Nat. Plants">
        <title>Genome sequencing of Musa balbisiana reveals subgenome evolution and function divergence in polyploid bananas.</title>
        <authorList>
            <person name="Yao X."/>
        </authorList>
    </citation>
    <scope>NUCLEOTIDE SEQUENCE [LARGE SCALE GENOMIC DNA]</scope>
    <source>
        <strain evidence="2">cv. DH-PKW</strain>
        <tissue evidence="1">Leaves</tissue>
    </source>
</reference>